<dbReference type="AlphaFoldDB" id="A0A849BHA1"/>
<dbReference type="RefSeq" id="WP_171202347.1">
    <property type="nucleotide sequence ID" value="NZ_BAAANP010000030.1"/>
</dbReference>
<comment type="caution">
    <text evidence="1">The sequence shown here is derived from an EMBL/GenBank/DDBJ whole genome shotgun (WGS) entry which is preliminary data.</text>
</comment>
<gene>
    <name evidence="1" type="ORF">HLB09_05215</name>
</gene>
<evidence type="ECO:0000313" key="2">
    <source>
        <dbReference type="Proteomes" id="UP000555552"/>
    </source>
</evidence>
<protein>
    <submittedName>
        <fullName evidence="1">Uncharacterized protein</fullName>
    </submittedName>
</protein>
<organism evidence="1 2">
    <name type="scientific">Pseudokineococcus marinus</name>
    <dbReference type="NCBI Taxonomy" id="351215"/>
    <lineage>
        <taxon>Bacteria</taxon>
        <taxon>Bacillati</taxon>
        <taxon>Actinomycetota</taxon>
        <taxon>Actinomycetes</taxon>
        <taxon>Kineosporiales</taxon>
        <taxon>Kineosporiaceae</taxon>
        <taxon>Pseudokineococcus</taxon>
    </lineage>
</organism>
<sequence>MSVYGALWRRLPGPTAVRVLLALALALAVVAVCFRWVFPAVAPSVPWNSGTVEVAAPTAAPVPAAPAPPADPPPS</sequence>
<evidence type="ECO:0000313" key="1">
    <source>
        <dbReference type="EMBL" id="NNH22500.1"/>
    </source>
</evidence>
<keyword evidence="2" id="KW-1185">Reference proteome</keyword>
<dbReference type="EMBL" id="JABEMA010000046">
    <property type="protein sequence ID" value="NNH22500.1"/>
    <property type="molecule type" value="Genomic_DNA"/>
</dbReference>
<name>A0A849BHA1_9ACTN</name>
<dbReference type="Proteomes" id="UP000555552">
    <property type="component" value="Unassembled WGS sequence"/>
</dbReference>
<reference evidence="1 2" key="1">
    <citation type="submission" date="2020-05" db="EMBL/GenBank/DDBJ databases">
        <title>MicrobeNet Type strains.</title>
        <authorList>
            <person name="Nicholson A.C."/>
        </authorList>
    </citation>
    <scope>NUCLEOTIDE SEQUENCE [LARGE SCALE GENOMIC DNA]</scope>
    <source>
        <strain evidence="1 2">JCM 14547</strain>
    </source>
</reference>
<accession>A0A849BHA1</accession>
<proteinExistence type="predicted"/>